<dbReference type="Gene3D" id="3.40.50.1240">
    <property type="entry name" value="Phosphoglycerate mutase-like"/>
    <property type="match status" value="1"/>
</dbReference>
<keyword evidence="1" id="KW-0378">Hydrolase</keyword>
<dbReference type="PROSITE" id="PS00616">
    <property type="entry name" value="HIS_ACID_PHOSPHAT_1"/>
    <property type="match status" value="1"/>
</dbReference>
<dbReference type="EMBL" id="JBANRG010000003">
    <property type="protein sequence ID" value="KAK7468776.1"/>
    <property type="molecule type" value="Genomic_DNA"/>
</dbReference>
<sequence>MLSANLCIVVSLARLVTAASSFAGSTSTFQFPPPNATVTSLDTFFPDAEQVGFAGSTPTGDEANAIATAPSIAKVEQSFPLVRPDTFDNQDDDFNVIDHWGNLSPFKSVASFGLPNASAVIPAGYTLTQIHLLHRHGARYPTSGSGPASFAAEIHAAATGSGFNATGPLDFVNTWTYKLGAEILTPFGREQLFDLGVGVRVKYGQLLKGFDDLPVWRTTSEERMVDSALHFAAGFFGVQSYTTDYHQLIEIEARGFNSTLAPFDMCPNANNNISSFGSTQTAKWISQYLVPAQERLAPFIDGFNLTTMDVYNMQMLCAYETVALGFSAFCDLFTEDEWKGFEYSLDLSFWYGNGPGNPAVSAQGRGWVEELVSRLEQQRITSFGSSVNETIVSSDVTFPLNQPIFVDASHDTVITAIITAMNFTSLAAGGPLPTDHIPENQTYTVRELAPFASNMVGQVLSNSSSSNGTHIRWILNDGVVPLTGINGCVEDPNGLCDLPTFIAGMKQRIQEIDFTFDCFANYTIPEPDTITNGQFPQ</sequence>
<gene>
    <name evidence="3" type="ORF">VKT23_003277</name>
</gene>
<dbReference type="PANTHER" id="PTHR20963">
    <property type="entry name" value="MULTIPLE INOSITOL POLYPHOSPHATE PHOSPHATASE-RELATED"/>
    <property type="match status" value="1"/>
</dbReference>
<evidence type="ECO:0000313" key="3">
    <source>
        <dbReference type="EMBL" id="KAK7468776.1"/>
    </source>
</evidence>
<keyword evidence="2" id="KW-0732">Signal</keyword>
<dbReference type="CDD" id="cd07061">
    <property type="entry name" value="HP_HAP_like"/>
    <property type="match status" value="1"/>
</dbReference>
<evidence type="ECO:0008006" key="5">
    <source>
        <dbReference type="Google" id="ProtNLM"/>
    </source>
</evidence>
<evidence type="ECO:0000313" key="4">
    <source>
        <dbReference type="Proteomes" id="UP001498398"/>
    </source>
</evidence>
<proteinExistence type="predicted"/>
<accession>A0ABR1JZG0</accession>
<keyword evidence="4" id="KW-1185">Reference proteome</keyword>
<reference evidence="3 4" key="1">
    <citation type="submission" date="2024-01" db="EMBL/GenBank/DDBJ databases">
        <title>A draft genome for the cacao thread blight pathogen Marasmiellus scandens.</title>
        <authorList>
            <person name="Baruah I.K."/>
            <person name="Leung J."/>
            <person name="Bukari Y."/>
            <person name="Amoako-Attah I."/>
            <person name="Meinhardt L.W."/>
            <person name="Bailey B.A."/>
            <person name="Cohen S.P."/>
        </authorList>
    </citation>
    <scope>NUCLEOTIDE SEQUENCE [LARGE SCALE GENOMIC DNA]</scope>
    <source>
        <strain evidence="3 4">GH-19</strain>
    </source>
</reference>
<dbReference type="SUPFAM" id="SSF53254">
    <property type="entry name" value="Phosphoglycerate mutase-like"/>
    <property type="match status" value="1"/>
</dbReference>
<dbReference type="InterPro" id="IPR033379">
    <property type="entry name" value="Acid_Pase_AS"/>
</dbReference>
<feature type="chain" id="PRO_5045090003" description="Phosphoglycerate mutase-like protein" evidence="2">
    <location>
        <begin position="19"/>
        <end position="537"/>
    </location>
</feature>
<dbReference type="Pfam" id="PF00328">
    <property type="entry name" value="His_Phos_2"/>
    <property type="match status" value="1"/>
</dbReference>
<dbReference type="Proteomes" id="UP001498398">
    <property type="component" value="Unassembled WGS sequence"/>
</dbReference>
<name>A0ABR1JZG0_9AGAR</name>
<comment type="caution">
    <text evidence="3">The sequence shown here is derived from an EMBL/GenBank/DDBJ whole genome shotgun (WGS) entry which is preliminary data.</text>
</comment>
<evidence type="ECO:0000256" key="2">
    <source>
        <dbReference type="SAM" id="SignalP"/>
    </source>
</evidence>
<evidence type="ECO:0000256" key="1">
    <source>
        <dbReference type="ARBA" id="ARBA00022801"/>
    </source>
</evidence>
<organism evidence="3 4">
    <name type="scientific">Marasmiellus scandens</name>
    <dbReference type="NCBI Taxonomy" id="2682957"/>
    <lineage>
        <taxon>Eukaryota</taxon>
        <taxon>Fungi</taxon>
        <taxon>Dikarya</taxon>
        <taxon>Basidiomycota</taxon>
        <taxon>Agaricomycotina</taxon>
        <taxon>Agaricomycetes</taxon>
        <taxon>Agaricomycetidae</taxon>
        <taxon>Agaricales</taxon>
        <taxon>Marasmiineae</taxon>
        <taxon>Omphalotaceae</taxon>
        <taxon>Marasmiellus</taxon>
    </lineage>
</organism>
<dbReference type="InterPro" id="IPR000560">
    <property type="entry name" value="His_Pase_clade-2"/>
</dbReference>
<protein>
    <recommendedName>
        <fullName evidence="5">Phosphoglycerate mutase-like protein</fullName>
    </recommendedName>
</protein>
<dbReference type="InterPro" id="IPR029033">
    <property type="entry name" value="His_PPase_superfam"/>
</dbReference>
<dbReference type="PANTHER" id="PTHR20963:SF42">
    <property type="entry name" value="PHOSPHOGLYCERATE MUTASE-LIKE PROTEIN"/>
    <property type="match status" value="1"/>
</dbReference>
<feature type="signal peptide" evidence="2">
    <location>
        <begin position="1"/>
        <end position="18"/>
    </location>
</feature>